<proteinExistence type="predicted"/>
<dbReference type="EMBL" id="CAADHO010000002">
    <property type="protein sequence ID" value="VFQ43473.1"/>
    <property type="molecule type" value="Genomic_DNA"/>
</dbReference>
<gene>
    <name evidence="1" type="ORF">MSL71_11080</name>
</gene>
<evidence type="ECO:0000313" key="1">
    <source>
        <dbReference type="EMBL" id="VFQ43473.1"/>
    </source>
</evidence>
<dbReference type="AlphaFoldDB" id="A0A4U8YQF7"/>
<accession>A0A4U8YQF7</accession>
<dbReference type="RefSeq" id="WP_180137679.1">
    <property type="nucleotide sequence ID" value="NZ_CAADHO010000002.1"/>
</dbReference>
<evidence type="ECO:0000313" key="2">
    <source>
        <dbReference type="Proteomes" id="UP000507962"/>
    </source>
</evidence>
<reference evidence="1 2" key="1">
    <citation type="submission" date="2019-03" db="EMBL/GenBank/DDBJ databases">
        <authorList>
            <person name="Nijsse B."/>
        </authorList>
    </citation>
    <scope>NUCLEOTIDE SEQUENCE [LARGE SCALE GENOMIC DNA]</scope>
    <source>
        <strain evidence="1">Desulfoluna butyratoxydans MSL71</strain>
    </source>
</reference>
<name>A0A4U8YQF7_9BACT</name>
<sequence>MSGRLMTYKQIVDEFGASIWFWRTKKWQGKLKNCGFGNKHMFDRQDIEKLIQEMKQQG</sequence>
<organism evidence="1 2">
    <name type="scientific">Desulfoluna butyratoxydans</name>
    <dbReference type="NCBI Taxonomy" id="231438"/>
    <lineage>
        <taxon>Bacteria</taxon>
        <taxon>Pseudomonadati</taxon>
        <taxon>Thermodesulfobacteriota</taxon>
        <taxon>Desulfobacteria</taxon>
        <taxon>Desulfobacterales</taxon>
        <taxon>Desulfolunaceae</taxon>
        <taxon>Desulfoluna</taxon>
    </lineage>
</organism>
<dbReference type="Proteomes" id="UP000507962">
    <property type="component" value="Unassembled WGS sequence"/>
</dbReference>
<keyword evidence="2" id="KW-1185">Reference proteome</keyword>
<protein>
    <submittedName>
        <fullName evidence="1">Uncharacterized protein</fullName>
    </submittedName>
</protein>